<evidence type="ECO:0000256" key="3">
    <source>
        <dbReference type="ARBA" id="ARBA00022840"/>
    </source>
</evidence>
<evidence type="ECO:0000313" key="6">
    <source>
        <dbReference type="EMBL" id="CAG6392880.1"/>
    </source>
</evidence>
<dbReference type="InterPro" id="IPR027417">
    <property type="entry name" value="P-loop_NTPase"/>
</dbReference>
<dbReference type="Gene3D" id="3.40.50.300">
    <property type="entry name" value="P-loop containing nucleotide triphosphate hydrolases"/>
    <property type="match status" value="1"/>
</dbReference>
<dbReference type="SMART" id="SM00382">
    <property type="entry name" value="AAA"/>
    <property type="match status" value="1"/>
</dbReference>
<dbReference type="AlphaFoldDB" id="A0A9W4GPU9"/>
<evidence type="ECO:0000256" key="2">
    <source>
        <dbReference type="ARBA" id="ARBA00022741"/>
    </source>
</evidence>
<dbReference type="InterPro" id="IPR003959">
    <property type="entry name" value="ATPase_AAA_core"/>
</dbReference>
<feature type="compositionally biased region" description="Gly residues" evidence="4">
    <location>
        <begin position="145"/>
        <end position="159"/>
    </location>
</feature>
<evidence type="ECO:0000313" key="7">
    <source>
        <dbReference type="Proteomes" id="UP001152519"/>
    </source>
</evidence>
<name>A0A9W4GPU9_9ACTN</name>
<sequence length="774" mass="82123">MSAEPAAEEPYAGGSYGVVPPTDLSLRHLLARAALVEERVRRAVDARQAVDPQPDDAFRGLYLSDETVRRLLDEGRSLAGPDQTDAERFAAAEALADASEGPPGGGFPGGGAVGGAPFADGPPGNSPSTDGFFTGSPGSALGASPGHGFGAGPFGGPLDGGSPVRATAPAGGASRLRHLARAFDLTPLDVEILLIALVPDLDDRFEQFYGYLNDHVARCRPTVGLALGLSGRAAADPHARARLAPQAPLRAGGLLVVEETERPFLSRSLRVPDRVAGHLLGDDTPAPRLADLLTPWHDVPGVGDPDVLARALAHGVRLAHLREEQGGAGTALAAAALLRSGHRVLGVDLLRLAQDPHPGESVRVLAREARLTGAGLVCAPLEALTPERTEALRLLADTAPLTVLVGRTPWDAAWSTRPPLLLHAPRVDPVTRAALWARTYEAPVPDDLDVRRTLAPFLLTPDQITRAARSTAQAALLSDGPLDADHVRAGARAQNAAGLDRLARRVEPAVGWDDLVLPADPLSQLHELAARARHRDLVLGAWGMRPGGGRGRGVTALFAGDSGTGKTMSAEVIAKDLGLDLYTVDLATVIDKYIGETEKNLERIFSEAAGVNGVLLFDEADAIFGKRSEVKDAHDRYANVESAYLLQRMETFDGLAVLATNLRANLDDAFTRRLDLVVDFPLPDAEQRHFLWHRALRPVLPPDSPLDLDFCAQSFELAGGNIRSIAVTAAYLAAEAGTELTMPMLIHAVQREYQKLGRLTLPSEFGEYAHLLTT</sequence>
<feature type="compositionally biased region" description="Gly residues" evidence="4">
    <location>
        <begin position="102"/>
        <end position="114"/>
    </location>
</feature>
<feature type="region of interest" description="Disordered" evidence="4">
    <location>
        <begin position="97"/>
        <end position="169"/>
    </location>
</feature>
<feature type="domain" description="AAA+ ATPase" evidence="5">
    <location>
        <begin position="552"/>
        <end position="684"/>
    </location>
</feature>
<evidence type="ECO:0000259" key="5">
    <source>
        <dbReference type="SMART" id="SM00382"/>
    </source>
</evidence>
<keyword evidence="3" id="KW-0067">ATP-binding</keyword>
<keyword evidence="7" id="KW-1185">Reference proteome</keyword>
<dbReference type="InterPro" id="IPR003593">
    <property type="entry name" value="AAA+_ATPase"/>
</dbReference>
<dbReference type="Pfam" id="PF22977">
    <property type="entry name" value="WHD"/>
    <property type="match status" value="1"/>
</dbReference>
<accession>A0A9W4GPU9</accession>
<dbReference type="CDD" id="cd19481">
    <property type="entry name" value="RecA-like_protease"/>
    <property type="match status" value="1"/>
</dbReference>
<dbReference type="Proteomes" id="UP001152519">
    <property type="component" value="Unassembled WGS sequence"/>
</dbReference>
<reference evidence="6" key="1">
    <citation type="submission" date="2021-05" db="EMBL/GenBank/DDBJ databases">
        <authorList>
            <person name="Arsene-Ploetze F."/>
        </authorList>
    </citation>
    <scope>NUCLEOTIDE SEQUENCE</scope>
    <source>
        <strain evidence="6">DSM 42138</strain>
    </source>
</reference>
<proteinExistence type="inferred from homology"/>
<comment type="caution">
    <text evidence="6">The sequence shown here is derived from an EMBL/GenBank/DDBJ whole genome shotgun (WGS) entry which is preliminary data.</text>
</comment>
<gene>
    <name evidence="6" type="ORF">SCOCK_190047</name>
</gene>
<dbReference type="GO" id="GO:0005524">
    <property type="term" value="F:ATP binding"/>
    <property type="evidence" value="ECO:0007669"/>
    <property type="project" value="UniProtKB-KW"/>
</dbReference>
<evidence type="ECO:0000256" key="4">
    <source>
        <dbReference type="SAM" id="MobiDB-lite"/>
    </source>
</evidence>
<dbReference type="InterPro" id="IPR054472">
    <property type="entry name" value="WHD"/>
</dbReference>
<comment type="similarity">
    <text evidence="1">Belongs to the AAA ATPase family.</text>
</comment>
<evidence type="ECO:0000256" key="1">
    <source>
        <dbReference type="ARBA" id="ARBA00006914"/>
    </source>
</evidence>
<dbReference type="GO" id="GO:0016887">
    <property type="term" value="F:ATP hydrolysis activity"/>
    <property type="evidence" value="ECO:0007669"/>
    <property type="project" value="InterPro"/>
</dbReference>
<protein>
    <submittedName>
        <fullName evidence="6">ATPase</fullName>
    </submittedName>
</protein>
<feature type="compositionally biased region" description="Low complexity" evidence="4">
    <location>
        <begin position="135"/>
        <end position="144"/>
    </location>
</feature>
<keyword evidence="2" id="KW-0547">Nucleotide-binding</keyword>
<dbReference type="EMBL" id="CAJSLV010000047">
    <property type="protein sequence ID" value="CAG6392880.1"/>
    <property type="molecule type" value="Genomic_DNA"/>
</dbReference>
<dbReference type="PANTHER" id="PTHR23073">
    <property type="entry name" value="26S PROTEASOME REGULATORY SUBUNIT"/>
    <property type="match status" value="1"/>
</dbReference>
<dbReference type="SUPFAM" id="SSF52540">
    <property type="entry name" value="P-loop containing nucleoside triphosphate hydrolases"/>
    <property type="match status" value="1"/>
</dbReference>
<dbReference type="Pfam" id="PF00004">
    <property type="entry name" value="AAA"/>
    <property type="match status" value="1"/>
</dbReference>
<organism evidence="6 7">
    <name type="scientific">Actinacidiphila cocklensis</name>
    <dbReference type="NCBI Taxonomy" id="887465"/>
    <lineage>
        <taxon>Bacteria</taxon>
        <taxon>Bacillati</taxon>
        <taxon>Actinomycetota</taxon>
        <taxon>Actinomycetes</taxon>
        <taxon>Kitasatosporales</taxon>
        <taxon>Streptomycetaceae</taxon>
        <taxon>Actinacidiphila</taxon>
    </lineage>
</organism>
<dbReference type="InterPro" id="IPR050221">
    <property type="entry name" value="26S_Proteasome_ATPase"/>
</dbReference>